<keyword evidence="2" id="KW-1185">Reference proteome</keyword>
<evidence type="ECO:0000313" key="1">
    <source>
        <dbReference type="EMBL" id="KRY19664.1"/>
    </source>
</evidence>
<name>A0A0V1A477_9BILA</name>
<dbReference type="AlphaFoldDB" id="A0A0V1A477"/>
<protein>
    <submittedName>
        <fullName evidence="1">Uncharacterized protein</fullName>
    </submittedName>
</protein>
<proteinExistence type="predicted"/>
<accession>A0A0V1A477</accession>
<reference evidence="1" key="1">
    <citation type="submission" date="2015-01" db="EMBL/GenBank/DDBJ databases">
        <title>Evolution of Trichinella species and genotypes.</title>
        <authorList>
            <person name="Korhonen P.K."/>
            <person name="Edoardo P."/>
            <person name="Giuseppe L.R."/>
            <person name="Gasser R.B."/>
        </authorList>
    </citation>
    <scope>NUCLEOTIDE SEQUENCE [LARGE SCALE GENOMIC DNA]</scope>
    <source>
        <strain evidence="1">ISS2496</strain>
    </source>
</reference>
<comment type="caution">
    <text evidence="1">The sequence shown here is derived from an EMBL/GenBank/DDBJ whole genome shotgun (WGS) entry which is preliminary data.</text>
</comment>
<organism evidence="1 2">
    <name type="scientific">Trichinella patagoniensis</name>
    <dbReference type="NCBI Taxonomy" id="990121"/>
    <lineage>
        <taxon>Eukaryota</taxon>
        <taxon>Metazoa</taxon>
        <taxon>Ecdysozoa</taxon>
        <taxon>Nematoda</taxon>
        <taxon>Enoplea</taxon>
        <taxon>Dorylaimia</taxon>
        <taxon>Trichinellida</taxon>
        <taxon>Trichinellidae</taxon>
        <taxon>Trichinella</taxon>
    </lineage>
</organism>
<dbReference type="EMBL" id="JYDQ01000033">
    <property type="protein sequence ID" value="KRY19664.1"/>
    <property type="molecule type" value="Genomic_DNA"/>
</dbReference>
<gene>
    <name evidence="1" type="ORF">T12_10347</name>
</gene>
<dbReference type="Proteomes" id="UP000054783">
    <property type="component" value="Unassembled WGS sequence"/>
</dbReference>
<sequence>MSFSCFLENRFKKCPLALKFEFLFPSTKAKRFPRPLPRFTFIGSLVNQWEGRIFEAFTATTTTITTTTTSSRITSEQLLINKMKIGSVVIKQDSSMEKKVHY</sequence>
<evidence type="ECO:0000313" key="2">
    <source>
        <dbReference type="Proteomes" id="UP000054783"/>
    </source>
</evidence>